<dbReference type="Pfam" id="PF09537">
    <property type="entry name" value="DUF2383"/>
    <property type="match status" value="1"/>
</dbReference>
<organism evidence="2 3">
    <name type="scientific">Thiohalomonas denitrificans</name>
    <dbReference type="NCBI Taxonomy" id="415747"/>
    <lineage>
        <taxon>Bacteria</taxon>
        <taxon>Pseudomonadati</taxon>
        <taxon>Pseudomonadota</taxon>
        <taxon>Gammaproteobacteria</taxon>
        <taxon>Thiohalomonadales</taxon>
        <taxon>Thiohalomonadaceae</taxon>
        <taxon>Thiohalomonas</taxon>
    </lineage>
</organism>
<reference evidence="2 3" key="1">
    <citation type="submission" date="2016-10" db="EMBL/GenBank/DDBJ databases">
        <authorList>
            <person name="de Groot N.N."/>
        </authorList>
    </citation>
    <scope>NUCLEOTIDE SEQUENCE [LARGE SCALE GENOMIC DNA]</scope>
    <source>
        <strain evidence="2 3">HLD2</strain>
    </source>
</reference>
<gene>
    <name evidence="2" type="ORF">SAMN03097708_02234</name>
</gene>
<accession>A0A1G5QJG2</accession>
<dbReference type="InterPro" id="IPR019052">
    <property type="entry name" value="DUF2383"/>
</dbReference>
<dbReference type="AlphaFoldDB" id="A0A1G5QJG2"/>
<sequence>MSVLRDERLAELNELLVRCNEASLHYRDAAEWTQDTALATLLGDLAEQRQASGRELSAHIRALGDLPDALDEDRESFSRLAALVKRSFSENAHTLSETLKREVSVLERGIAEQADRTLSTAISGPVRTCVQRLRDSARATVQQMEH</sequence>
<evidence type="ECO:0000313" key="3">
    <source>
        <dbReference type="Proteomes" id="UP000199648"/>
    </source>
</evidence>
<dbReference type="RefSeq" id="WP_092996870.1">
    <property type="nucleotide sequence ID" value="NZ_FMWD01000006.1"/>
</dbReference>
<dbReference type="Proteomes" id="UP000199648">
    <property type="component" value="Unassembled WGS sequence"/>
</dbReference>
<proteinExistence type="predicted"/>
<evidence type="ECO:0000259" key="1">
    <source>
        <dbReference type="Pfam" id="PF09537"/>
    </source>
</evidence>
<keyword evidence="3" id="KW-1185">Reference proteome</keyword>
<protein>
    <recommendedName>
        <fullName evidence="1">DUF2383 domain-containing protein</fullName>
    </recommendedName>
</protein>
<dbReference type="Gene3D" id="1.20.1260.10">
    <property type="match status" value="1"/>
</dbReference>
<name>A0A1G5QJG2_9GAMM</name>
<feature type="domain" description="DUF2383" evidence="1">
    <location>
        <begin position="10"/>
        <end position="104"/>
    </location>
</feature>
<dbReference type="OrthoDB" id="5568629at2"/>
<dbReference type="EMBL" id="FMWD01000006">
    <property type="protein sequence ID" value="SCZ61944.1"/>
    <property type="molecule type" value="Genomic_DNA"/>
</dbReference>
<evidence type="ECO:0000313" key="2">
    <source>
        <dbReference type="EMBL" id="SCZ61944.1"/>
    </source>
</evidence>
<dbReference type="STRING" id="415747.SAMN03097708_02234"/>
<dbReference type="InterPro" id="IPR012347">
    <property type="entry name" value="Ferritin-like"/>
</dbReference>